<dbReference type="SUPFAM" id="SSF82771">
    <property type="entry name" value="GIY-YIG endonuclease"/>
    <property type="match status" value="1"/>
</dbReference>
<keyword evidence="3" id="KW-0228">DNA excision</keyword>
<dbReference type="InterPro" id="IPR000305">
    <property type="entry name" value="GIY-YIG_endonuc"/>
</dbReference>
<dbReference type="InterPro" id="IPR036876">
    <property type="entry name" value="UVR_dom_sf"/>
</dbReference>
<dbReference type="PROSITE" id="PS50151">
    <property type="entry name" value="UVR"/>
    <property type="match status" value="1"/>
</dbReference>
<dbReference type="RefSeq" id="WP_077834110.1">
    <property type="nucleotide sequence ID" value="NZ_CP096983.1"/>
</dbReference>
<dbReference type="FunFam" id="3.40.1440.10:FF:000001">
    <property type="entry name" value="UvrABC system protein C"/>
    <property type="match status" value="1"/>
</dbReference>
<dbReference type="SMART" id="SM00465">
    <property type="entry name" value="GIYc"/>
    <property type="match status" value="1"/>
</dbReference>
<evidence type="ECO:0000256" key="4">
    <source>
        <dbReference type="ARBA" id="ARBA00022881"/>
    </source>
</evidence>
<evidence type="ECO:0000256" key="2">
    <source>
        <dbReference type="ARBA" id="ARBA00022763"/>
    </source>
</evidence>
<keyword evidence="7" id="KW-1185">Reference proteome</keyword>
<dbReference type="CDD" id="cd10434">
    <property type="entry name" value="GIY-YIG_UvrC_Cho"/>
    <property type="match status" value="1"/>
</dbReference>
<dbReference type="STRING" id="84029.CROST_07540"/>
<dbReference type="InterPro" id="IPR035901">
    <property type="entry name" value="GIY-YIG_endonuc_sf"/>
</dbReference>
<dbReference type="InterPro" id="IPR047296">
    <property type="entry name" value="GIY-YIG_UvrC_Cho"/>
</dbReference>
<dbReference type="PANTHER" id="PTHR30562:SF1">
    <property type="entry name" value="UVRABC SYSTEM PROTEIN C"/>
    <property type="match status" value="1"/>
</dbReference>
<accession>A0A1S8M837</accession>
<sequence length="357" mass="41867">MDIREKVKKLPLSSGVYIMKDSLGTTIYVGKSKNLKSRVGSYFMNSKTRSPKVIKLLKNLKDFEYILTDTEFEALLLECRLIKEIKPRYNRQMKTPKGYRYIRIKMNEKYPSIDMCIETNNDDNNLYFGPYTSKNTVEKAILGIKEHNKILCTNAARKISGCLKYSMNLCIGMCENEAFKEYYDGVISKVIKMLNGTDLTILKEIEERMEKASENLDFEAAVKCRDDIKAIKYLIDGTKIINFIKNNINIAFIEILNDKEIKLFLIRYNKVIFTEKYEISKLNVYEVKLKIKKYFNNSLKQIINIDKNDIDEIHIIYNYLKSKDSIGKYMVILNDWLDNLEDLSFDKAIKEFIKIKE</sequence>
<name>A0A1S8M837_9CLOT</name>
<dbReference type="SUPFAM" id="SSF46600">
    <property type="entry name" value="C-terminal UvrC-binding domain of UvrB"/>
    <property type="match status" value="1"/>
</dbReference>
<proteinExistence type="predicted"/>
<dbReference type="Gene3D" id="4.10.860.10">
    <property type="entry name" value="UVR domain"/>
    <property type="match status" value="1"/>
</dbReference>
<evidence type="ECO:0000256" key="1">
    <source>
        <dbReference type="ARBA" id="ARBA00022490"/>
    </source>
</evidence>
<reference evidence="6 7" key="1">
    <citation type="submission" date="2022-04" db="EMBL/GenBank/DDBJ databases">
        <title>Genome sequence of C. roseum typestrain.</title>
        <authorList>
            <person name="Poehlein A."/>
            <person name="Schoch T."/>
            <person name="Duerre P."/>
            <person name="Daniel R."/>
        </authorList>
    </citation>
    <scope>NUCLEOTIDE SEQUENCE [LARGE SCALE GENOMIC DNA]</scope>
    <source>
        <strain evidence="6 7">DSM 7320</strain>
    </source>
</reference>
<keyword evidence="4" id="KW-0267">Excision nuclease</keyword>
<dbReference type="AlphaFoldDB" id="A0A1S8M837"/>
<organism evidence="6 7">
    <name type="scientific">Clostridium felsineum</name>
    <dbReference type="NCBI Taxonomy" id="36839"/>
    <lineage>
        <taxon>Bacteria</taxon>
        <taxon>Bacillati</taxon>
        <taxon>Bacillota</taxon>
        <taxon>Clostridia</taxon>
        <taxon>Eubacteriales</taxon>
        <taxon>Clostridiaceae</taxon>
        <taxon>Clostridium</taxon>
    </lineage>
</organism>
<dbReference type="Pfam" id="PF01541">
    <property type="entry name" value="GIY-YIG"/>
    <property type="match status" value="1"/>
</dbReference>
<keyword evidence="5" id="KW-0234">DNA repair</keyword>
<dbReference type="GO" id="GO:0006289">
    <property type="term" value="P:nucleotide-excision repair"/>
    <property type="evidence" value="ECO:0007669"/>
    <property type="project" value="InterPro"/>
</dbReference>
<dbReference type="KEGG" id="crw:CROST_012340"/>
<dbReference type="InterPro" id="IPR001943">
    <property type="entry name" value="UVR_dom"/>
</dbReference>
<dbReference type="Gene3D" id="3.40.1440.10">
    <property type="entry name" value="GIY-YIG endonuclease"/>
    <property type="match status" value="1"/>
</dbReference>
<keyword evidence="2" id="KW-0227">DNA damage</keyword>
<dbReference type="GO" id="GO:0004518">
    <property type="term" value="F:nuclease activity"/>
    <property type="evidence" value="ECO:0007669"/>
    <property type="project" value="UniProtKB-KW"/>
</dbReference>
<gene>
    <name evidence="6" type="primary">uvrC_2</name>
    <name evidence="6" type="ORF">CROST_012340</name>
</gene>
<dbReference type="Proteomes" id="UP000190951">
    <property type="component" value="Chromosome"/>
</dbReference>
<dbReference type="InterPro" id="IPR050066">
    <property type="entry name" value="UvrABC_protein_C"/>
</dbReference>
<evidence type="ECO:0000313" key="7">
    <source>
        <dbReference type="Proteomes" id="UP000190951"/>
    </source>
</evidence>
<evidence type="ECO:0000313" key="6">
    <source>
        <dbReference type="EMBL" id="URZ10524.1"/>
    </source>
</evidence>
<dbReference type="PROSITE" id="PS50164">
    <property type="entry name" value="GIY_YIG"/>
    <property type="match status" value="1"/>
</dbReference>
<dbReference type="Pfam" id="PF02151">
    <property type="entry name" value="UVR"/>
    <property type="match status" value="1"/>
</dbReference>
<dbReference type="PANTHER" id="PTHR30562">
    <property type="entry name" value="UVRC/OXIDOREDUCTASE"/>
    <property type="match status" value="1"/>
</dbReference>
<evidence type="ECO:0000256" key="5">
    <source>
        <dbReference type="ARBA" id="ARBA00023204"/>
    </source>
</evidence>
<dbReference type="EMBL" id="CP096983">
    <property type="protein sequence ID" value="URZ10524.1"/>
    <property type="molecule type" value="Genomic_DNA"/>
</dbReference>
<protein>
    <submittedName>
        <fullName evidence="6">UvrABC system protein C</fullName>
    </submittedName>
</protein>
<evidence type="ECO:0000256" key="3">
    <source>
        <dbReference type="ARBA" id="ARBA00022769"/>
    </source>
</evidence>
<dbReference type="GO" id="GO:0009380">
    <property type="term" value="C:excinuclease repair complex"/>
    <property type="evidence" value="ECO:0007669"/>
    <property type="project" value="TreeGrafter"/>
</dbReference>
<keyword evidence="1" id="KW-0963">Cytoplasm</keyword>